<dbReference type="Pfam" id="PF07690">
    <property type="entry name" value="MFS_1"/>
    <property type="match status" value="1"/>
</dbReference>
<feature type="compositionally biased region" description="Acidic residues" evidence="5">
    <location>
        <begin position="608"/>
        <end position="627"/>
    </location>
</feature>
<dbReference type="GO" id="GO:0015174">
    <property type="term" value="F:basic amino acid transmembrane transporter activity"/>
    <property type="evidence" value="ECO:0007669"/>
    <property type="project" value="TreeGrafter"/>
</dbReference>
<dbReference type="SUPFAM" id="SSF103473">
    <property type="entry name" value="MFS general substrate transporter"/>
    <property type="match status" value="1"/>
</dbReference>
<dbReference type="EMBL" id="NAJM01000051">
    <property type="protein sequence ID" value="RVX67168.1"/>
    <property type="molecule type" value="Genomic_DNA"/>
</dbReference>
<evidence type="ECO:0000256" key="5">
    <source>
        <dbReference type="SAM" id="MobiDB-lite"/>
    </source>
</evidence>
<dbReference type="FunFam" id="1.20.1720.10:FF:000024">
    <property type="entry name" value="MFS multidrug transporter, putative"/>
    <property type="match status" value="1"/>
</dbReference>
<protein>
    <recommendedName>
        <fullName evidence="7">Major facilitator superfamily (MFS) profile domain-containing protein</fullName>
    </recommendedName>
</protein>
<feature type="domain" description="Major facilitator superfamily (MFS) profile" evidence="7">
    <location>
        <begin position="70"/>
        <end position="566"/>
    </location>
</feature>
<dbReference type="Proteomes" id="UP000288859">
    <property type="component" value="Unassembled WGS sequence"/>
</dbReference>
<feature type="transmembrane region" description="Helical" evidence="6">
    <location>
        <begin position="135"/>
        <end position="154"/>
    </location>
</feature>
<evidence type="ECO:0000313" key="8">
    <source>
        <dbReference type="EMBL" id="RVX67168.1"/>
    </source>
</evidence>
<dbReference type="OrthoDB" id="419537at2759"/>
<dbReference type="PANTHER" id="PTHR23501:SF67">
    <property type="entry name" value="MFS MULTIDRUG EFFLUX TRANSPORTER (EUROFUNG)"/>
    <property type="match status" value="1"/>
</dbReference>
<feature type="compositionally biased region" description="Low complexity" evidence="5">
    <location>
        <begin position="9"/>
        <end position="29"/>
    </location>
</feature>
<evidence type="ECO:0000256" key="4">
    <source>
        <dbReference type="ARBA" id="ARBA00023136"/>
    </source>
</evidence>
<feature type="compositionally biased region" description="Low complexity" evidence="5">
    <location>
        <begin position="635"/>
        <end position="666"/>
    </location>
</feature>
<keyword evidence="2 6" id="KW-0812">Transmembrane</keyword>
<evidence type="ECO:0000313" key="9">
    <source>
        <dbReference type="Proteomes" id="UP000288859"/>
    </source>
</evidence>
<evidence type="ECO:0000256" key="3">
    <source>
        <dbReference type="ARBA" id="ARBA00022989"/>
    </source>
</evidence>
<dbReference type="VEuPathDB" id="FungiDB:PV10_03801"/>
<feature type="transmembrane region" description="Helical" evidence="6">
    <location>
        <begin position="294"/>
        <end position="316"/>
    </location>
</feature>
<feature type="transmembrane region" description="Helical" evidence="6">
    <location>
        <begin position="69"/>
        <end position="92"/>
    </location>
</feature>
<feature type="transmembrane region" description="Helical" evidence="6">
    <location>
        <begin position="104"/>
        <end position="123"/>
    </location>
</feature>
<feature type="transmembrane region" description="Helical" evidence="6">
    <location>
        <begin position="476"/>
        <end position="495"/>
    </location>
</feature>
<dbReference type="PANTHER" id="PTHR23501">
    <property type="entry name" value="MAJOR FACILITATOR SUPERFAMILY"/>
    <property type="match status" value="1"/>
</dbReference>
<dbReference type="Gene3D" id="1.20.1250.20">
    <property type="entry name" value="MFS general substrate transporter like domains"/>
    <property type="match status" value="1"/>
</dbReference>
<accession>A0A438MW70</accession>
<evidence type="ECO:0000256" key="6">
    <source>
        <dbReference type="SAM" id="Phobius"/>
    </source>
</evidence>
<reference evidence="8 9" key="1">
    <citation type="submission" date="2017-03" db="EMBL/GenBank/DDBJ databases">
        <title>Genomes of endolithic fungi from Antarctica.</title>
        <authorList>
            <person name="Coleine C."/>
            <person name="Masonjones S."/>
            <person name="Stajich J.E."/>
        </authorList>
    </citation>
    <scope>NUCLEOTIDE SEQUENCE [LARGE SCALE GENOMIC DNA]</scope>
    <source>
        <strain evidence="8 9">CCFEE 6314</strain>
    </source>
</reference>
<dbReference type="GO" id="GO:0000329">
    <property type="term" value="C:fungal-type vacuole membrane"/>
    <property type="evidence" value="ECO:0007669"/>
    <property type="project" value="TreeGrafter"/>
</dbReference>
<gene>
    <name evidence="8" type="ORF">B0A52_08602</name>
</gene>
<feature type="transmembrane region" description="Helical" evidence="6">
    <location>
        <begin position="432"/>
        <end position="455"/>
    </location>
</feature>
<dbReference type="InterPro" id="IPR011701">
    <property type="entry name" value="MFS"/>
</dbReference>
<dbReference type="PROSITE" id="PS50850">
    <property type="entry name" value="MFS"/>
    <property type="match status" value="1"/>
</dbReference>
<dbReference type="AlphaFoldDB" id="A0A438MW70"/>
<feature type="transmembrane region" description="Helical" evidence="6">
    <location>
        <begin position="160"/>
        <end position="180"/>
    </location>
</feature>
<name>A0A438MW70_EXOME</name>
<sequence length="678" mass="73380">MPQPKTNKPSLVHSTSCSSSQSPGPSSPSATETTRLLSKQKPLDQAALDGHDNHEVHHRGPISSARFKFLFISILLNCIIAFFDSTLMASAHPVITSYFNASNAASWFSTVFYLTSTVFQPLYGRISDTIGRRPVYLFAITMFFCSTAWCGAAPDLGTFIAARAVCGMGAGGVTTMAGILTSDLVKIEYRGIYQSYFNMAYGFGIGIGAALGGFLCDHFGWRMAFYLQLPFILVFGCLAYIAVPKGLGPNLAKTRGTSLGSAFSSFDSYGAVGLSTMTTCLILGVNLGGNVFNWTHPLVITSLVLFVISAVSLYFIERQAEYPILPIPYLSTKPNANLMWSNFFAAIVINTVLFNIPLYLQAVRQTTPTTSGIFLLSPLFGISITAVLVGYYITYTRKMKGPMTIGTIILIMGIVLVTACLSPEVPTWAVPLLIPFCSIGQGFLFPAVTISVLAINPQDEQAVVGTTLGLLRNLGSILGVAVSSWLVQNALIVFLDSYVTAADPETKSAIIRTVRESVQAIRHLDPEHKSQVIAAYNASLRFTFLVIIVVSIVPGLLIWPLKIPRLQSQTDMDSGGLDGAGDDEPIHRLLDARDQVAVQYDDNALLDVIDEEDGSGDTDTEADDYAIDDSGTNASLSRTNSRTSRTMSHASASVAGRSSRRNTNQSRSRRASFDLQWR</sequence>
<dbReference type="InterPro" id="IPR020846">
    <property type="entry name" value="MFS_dom"/>
</dbReference>
<evidence type="ECO:0000256" key="1">
    <source>
        <dbReference type="ARBA" id="ARBA00004141"/>
    </source>
</evidence>
<proteinExistence type="predicted"/>
<evidence type="ECO:0000259" key="7">
    <source>
        <dbReference type="PROSITE" id="PS50850"/>
    </source>
</evidence>
<keyword evidence="4 6" id="KW-0472">Membrane</keyword>
<dbReference type="Gene3D" id="1.20.1720.10">
    <property type="entry name" value="Multidrug resistance protein D"/>
    <property type="match status" value="1"/>
</dbReference>
<organism evidence="8 9">
    <name type="scientific">Exophiala mesophila</name>
    <name type="common">Black yeast-like fungus</name>
    <dbReference type="NCBI Taxonomy" id="212818"/>
    <lineage>
        <taxon>Eukaryota</taxon>
        <taxon>Fungi</taxon>
        <taxon>Dikarya</taxon>
        <taxon>Ascomycota</taxon>
        <taxon>Pezizomycotina</taxon>
        <taxon>Eurotiomycetes</taxon>
        <taxon>Chaetothyriomycetidae</taxon>
        <taxon>Chaetothyriales</taxon>
        <taxon>Herpotrichiellaceae</taxon>
        <taxon>Exophiala</taxon>
    </lineage>
</organism>
<keyword evidence="3 6" id="KW-1133">Transmembrane helix</keyword>
<feature type="transmembrane region" description="Helical" evidence="6">
    <location>
        <begin position="268"/>
        <end position="288"/>
    </location>
</feature>
<feature type="transmembrane region" description="Helical" evidence="6">
    <location>
        <begin position="337"/>
        <end position="360"/>
    </location>
</feature>
<feature type="region of interest" description="Disordered" evidence="5">
    <location>
        <begin position="608"/>
        <end position="678"/>
    </location>
</feature>
<feature type="transmembrane region" description="Helical" evidence="6">
    <location>
        <begin position="405"/>
        <end position="426"/>
    </location>
</feature>
<feature type="transmembrane region" description="Helical" evidence="6">
    <location>
        <begin position="538"/>
        <end position="559"/>
    </location>
</feature>
<feature type="transmembrane region" description="Helical" evidence="6">
    <location>
        <begin position="372"/>
        <end position="393"/>
    </location>
</feature>
<feature type="transmembrane region" description="Helical" evidence="6">
    <location>
        <begin position="227"/>
        <end position="247"/>
    </location>
</feature>
<feature type="transmembrane region" description="Helical" evidence="6">
    <location>
        <begin position="200"/>
        <end position="221"/>
    </location>
</feature>
<evidence type="ECO:0000256" key="2">
    <source>
        <dbReference type="ARBA" id="ARBA00022692"/>
    </source>
</evidence>
<comment type="caution">
    <text evidence="8">The sequence shown here is derived from an EMBL/GenBank/DDBJ whole genome shotgun (WGS) entry which is preliminary data.</text>
</comment>
<comment type="subcellular location">
    <subcellularLocation>
        <location evidence="1">Membrane</location>
        <topology evidence="1">Multi-pass membrane protein</topology>
    </subcellularLocation>
</comment>
<dbReference type="InterPro" id="IPR036259">
    <property type="entry name" value="MFS_trans_sf"/>
</dbReference>
<feature type="region of interest" description="Disordered" evidence="5">
    <location>
        <begin position="1"/>
        <end position="35"/>
    </location>
</feature>